<reference evidence="12 13" key="1">
    <citation type="journal article" date="2012" name="New Phytol.">
        <title>Insight into trade-off between wood decay and parasitism from the genome of a fungal forest pathogen.</title>
        <authorList>
            <person name="Olson A."/>
            <person name="Aerts A."/>
            <person name="Asiegbu F."/>
            <person name="Belbahri L."/>
            <person name="Bouzid O."/>
            <person name="Broberg A."/>
            <person name="Canback B."/>
            <person name="Coutinho P.M."/>
            <person name="Cullen D."/>
            <person name="Dalman K."/>
            <person name="Deflorio G."/>
            <person name="van Diepen L.T."/>
            <person name="Dunand C."/>
            <person name="Duplessis S."/>
            <person name="Durling M."/>
            <person name="Gonthier P."/>
            <person name="Grimwood J."/>
            <person name="Fossdal C.G."/>
            <person name="Hansson D."/>
            <person name="Henrissat B."/>
            <person name="Hietala A."/>
            <person name="Himmelstrand K."/>
            <person name="Hoffmeister D."/>
            <person name="Hogberg N."/>
            <person name="James T.Y."/>
            <person name="Karlsson M."/>
            <person name="Kohler A."/>
            <person name="Kues U."/>
            <person name="Lee Y.H."/>
            <person name="Lin Y.C."/>
            <person name="Lind M."/>
            <person name="Lindquist E."/>
            <person name="Lombard V."/>
            <person name="Lucas S."/>
            <person name="Lunden K."/>
            <person name="Morin E."/>
            <person name="Murat C."/>
            <person name="Park J."/>
            <person name="Raffaello T."/>
            <person name="Rouze P."/>
            <person name="Salamov A."/>
            <person name="Schmutz J."/>
            <person name="Solheim H."/>
            <person name="Stahlberg J."/>
            <person name="Velez H."/>
            <person name="de Vries R.P."/>
            <person name="Wiebenga A."/>
            <person name="Woodward S."/>
            <person name="Yakovlev I."/>
            <person name="Garbelotto M."/>
            <person name="Martin F."/>
            <person name="Grigoriev I.V."/>
            <person name="Stenlid J."/>
        </authorList>
    </citation>
    <scope>NUCLEOTIDE SEQUENCE [LARGE SCALE GENOMIC DNA]</scope>
    <source>
        <strain evidence="12 13">TC 32-1</strain>
    </source>
</reference>
<dbReference type="eggNOG" id="ENOG502QR13">
    <property type="taxonomic scope" value="Eukaryota"/>
</dbReference>
<dbReference type="InterPro" id="IPR000757">
    <property type="entry name" value="Beta-glucanase-like"/>
</dbReference>
<dbReference type="Pfam" id="PF03935">
    <property type="entry name" value="SKN1_KRE6_Sbg1"/>
    <property type="match status" value="1"/>
</dbReference>
<proteinExistence type="inferred from homology"/>
<dbReference type="KEGG" id="hir:HETIRDRAFT_99350"/>
<dbReference type="PANTHER" id="PTHR31361">
    <property type="entry name" value="BETA-GLUCAN SYNTHESIS-ASSOCIATED PROTEIN KRE6-RELATED"/>
    <property type="match status" value="1"/>
</dbReference>
<dbReference type="PROSITE" id="PS51762">
    <property type="entry name" value="GH16_2"/>
    <property type="match status" value="1"/>
</dbReference>
<evidence type="ECO:0000256" key="5">
    <source>
        <dbReference type="ARBA" id="ARBA00022989"/>
    </source>
</evidence>
<protein>
    <submittedName>
        <fullName evidence="12">Glycoside hydrolase family 16 protein</fullName>
    </submittedName>
</protein>
<keyword evidence="4" id="KW-0735">Signal-anchor</keyword>
<evidence type="ECO:0000256" key="4">
    <source>
        <dbReference type="ARBA" id="ARBA00022968"/>
    </source>
</evidence>
<dbReference type="HOGENOM" id="CLU_010811_3_1_1"/>
<feature type="compositionally biased region" description="Low complexity" evidence="9">
    <location>
        <begin position="20"/>
        <end position="29"/>
    </location>
</feature>
<accession>W4KM96</accession>
<dbReference type="GeneID" id="20678900"/>
<feature type="transmembrane region" description="Helical" evidence="10">
    <location>
        <begin position="121"/>
        <end position="143"/>
    </location>
</feature>
<dbReference type="PANTHER" id="PTHR31361:SF1">
    <property type="entry name" value="BETA-GLUCAN SYNTHESIS-ASSOCIATED PROTEIN KRE6-RELATED"/>
    <property type="match status" value="1"/>
</dbReference>
<dbReference type="FunCoup" id="W4KM96">
    <property type="interactions" value="69"/>
</dbReference>
<evidence type="ECO:0000256" key="8">
    <source>
        <dbReference type="ARBA" id="ARBA00023316"/>
    </source>
</evidence>
<dbReference type="AlphaFoldDB" id="W4KM96"/>
<keyword evidence="13" id="KW-1185">Reference proteome</keyword>
<comment type="similarity">
    <text evidence="2">Belongs to the SKN1/KRE6 family.</text>
</comment>
<dbReference type="CDD" id="cd02180">
    <property type="entry name" value="GH16_fungal_KRE6_glucanase"/>
    <property type="match status" value="1"/>
</dbReference>
<dbReference type="FunFam" id="2.60.120.200:FF:000135">
    <property type="entry name" value="Related to KRE6-glucan synthase subunit"/>
    <property type="match status" value="1"/>
</dbReference>
<dbReference type="GO" id="GO:0015926">
    <property type="term" value="F:glucosidase activity"/>
    <property type="evidence" value="ECO:0007669"/>
    <property type="project" value="TreeGrafter"/>
</dbReference>
<keyword evidence="7" id="KW-0325">Glycoprotein</keyword>
<organism evidence="12 13">
    <name type="scientific">Heterobasidion irregulare (strain TC 32-1)</name>
    <dbReference type="NCBI Taxonomy" id="747525"/>
    <lineage>
        <taxon>Eukaryota</taxon>
        <taxon>Fungi</taxon>
        <taxon>Dikarya</taxon>
        <taxon>Basidiomycota</taxon>
        <taxon>Agaricomycotina</taxon>
        <taxon>Agaricomycetes</taxon>
        <taxon>Russulales</taxon>
        <taxon>Bondarzewiaceae</taxon>
        <taxon>Heterobasidion</taxon>
        <taxon>Heterobasidion annosum species complex</taxon>
    </lineage>
</organism>
<feature type="compositionally biased region" description="Pro residues" evidence="9">
    <location>
        <begin position="1"/>
        <end position="19"/>
    </location>
</feature>
<keyword evidence="12" id="KW-0378">Hydrolase</keyword>
<sequence>MYSGNPPPPQYHPLPPPSPTSSIRPASRSSNREHVRAAFAQGPASQWRDSGSSTHTRNPYDVHGRSSSISQKFSLPPDPSSWGGRLRYTDDPEPDDHLHNPDPKRDRKSDRGGTICTCRGIANLGCLLILAAGILMLFAGYPIMQHFMKRPQSTQGAFNVGGTNGTGQVPSIPGNWGLIDIETPDYAKTRVSFTNPADTLQLVFSDEFNTDGRTFYPGDDPYWEAVDLHYWQTGNMEWYDPAAVTTKDGSLQITLSKKETHGMDYQGGMVSTWNKFCFTGGLVEASVVLPGASNVVGLWPAVWTMGNLGRAGFGGSLDGMWPYTYDSCDVGTVKNQTLNGKPLAATEKGDKSHGGVLSYLPGQRLSRCTCPGEVHPGPTHQDGTFVGRSAPEIDVFEAQVSGIIGFVSQSAQFAPFNAEYTWFNTTDNLLIPDSSLTTLNSYKGGVYQQAVSSVTTTNPDCYELGTGCSSVYGIEYKPGFDDAYITWISDNKTAWTLESAGMAADNRTEIGARPIPQEPLYVLVNLGMSTAFGYVDLDHLTFPSTMKVDYIRVYQKPDAINVGCDPEDFPTQAYINQFIDAYTNPNYTTWTDDFGQPVPKSSFLGQC</sequence>
<dbReference type="GO" id="GO:0005886">
    <property type="term" value="C:plasma membrane"/>
    <property type="evidence" value="ECO:0007669"/>
    <property type="project" value="TreeGrafter"/>
</dbReference>
<keyword evidence="8" id="KW-0961">Cell wall biogenesis/degradation</keyword>
<keyword evidence="3 10" id="KW-0812">Transmembrane</keyword>
<name>W4KM96_HETIT</name>
<dbReference type="EMBL" id="KI925454">
    <property type="protein sequence ID" value="ETW86932.1"/>
    <property type="molecule type" value="Genomic_DNA"/>
</dbReference>
<evidence type="ECO:0000256" key="7">
    <source>
        <dbReference type="ARBA" id="ARBA00023180"/>
    </source>
</evidence>
<keyword evidence="5 10" id="KW-1133">Transmembrane helix</keyword>
<evidence type="ECO:0000313" key="12">
    <source>
        <dbReference type="EMBL" id="ETW86932.1"/>
    </source>
</evidence>
<feature type="region of interest" description="Disordered" evidence="9">
    <location>
        <begin position="1"/>
        <end position="112"/>
    </location>
</feature>
<evidence type="ECO:0000256" key="3">
    <source>
        <dbReference type="ARBA" id="ARBA00022692"/>
    </source>
</evidence>
<dbReference type="FunFam" id="2.60.120.200:FF:000259">
    <property type="entry name" value="Chromosome 9, whole genome shotgun sequence"/>
    <property type="match status" value="1"/>
</dbReference>
<evidence type="ECO:0000313" key="13">
    <source>
        <dbReference type="Proteomes" id="UP000030671"/>
    </source>
</evidence>
<evidence type="ECO:0000256" key="1">
    <source>
        <dbReference type="ARBA" id="ARBA00004606"/>
    </source>
</evidence>
<dbReference type="GO" id="GO:0005789">
    <property type="term" value="C:endoplasmic reticulum membrane"/>
    <property type="evidence" value="ECO:0007669"/>
    <property type="project" value="TreeGrafter"/>
</dbReference>
<dbReference type="InParanoid" id="W4KM96"/>
<evidence type="ECO:0000256" key="2">
    <source>
        <dbReference type="ARBA" id="ARBA00010962"/>
    </source>
</evidence>
<dbReference type="InterPro" id="IPR005629">
    <property type="entry name" value="Skn1/Kre6/Sbg1"/>
</dbReference>
<dbReference type="RefSeq" id="XP_009540895.1">
    <property type="nucleotide sequence ID" value="XM_009542600.1"/>
</dbReference>
<keyword evidence="6 10" id="KW-0472">Membrane</keyword>
<gene>
    <name evidence="12" type="ORF">HETIRDRAFT_99350</name>
</gene>
<dbReference type="Proteomes" id="UP000030671">
    <property type="component" value="Unassembled WGS sequence"/>
</dbReference>
<feature type="compositionally biased region" description="Basic and acidic residues" evidence="9">
    <location>
        <begin position="87"/>
        <end position="111"/>
    </location>
</feature>
<evidence type="ECO:0000259" key="11">
    <source>
        <dbReference type="PROSITE" id="PS51762"/>
    </source>
</evidence>
<dbReference type="Gene3D" id="2.60.120.200">
    <property type="match status" value="2"/>
</dbReference>
<dbReference type="SUPFAM" id="SSF49899">
    <property type="entry name" value="Concanavalin A-like lectins/glucanases"/>
    <property type="match status" value="1"/>
</dbReference>
<feature type="compositionally biased region" description="Polar residues" evidence="9">
    <location>
        <begin position="43"/>
        <end position="57"/>
    </location>
</feature>
<dbReference type="InterPro" id="IPR013320">
    <property type="entry name" value="ConA-like_dom_sf"/>
</dbReference>
<evidence type="ECO:0000256" key="6">
    <source>
        <dbReference type="ARBA" id="ARBA00023136"/>
    </source>
</evidence>
<feature type="domain" description="GH16" evidence="11">
    <location>
        <begin position="184"/>
        <end position="559"/>
    </location>
</feature>
<comment type="subcellular location">
    <subcellularLocation>
        <location evidence="1">Membrane</location>
        <topology evidence="1">Single-pass type II membrane protein</topology>
    </subcellularLocation>
</comment>
<dbReference type="OrthoDB" id="412647at2759"/>
<evidence type="ECO:0000256" key="9">
    <source>
        <dbReference type="SAM" id="MobiDB-lite"/>
    </source>
</evidence>
<evidence type="ECO:0000256" key="10">
    <source>
        <dbReference type="SAM" id="Phobius"/>
    </source>
</evidence>
<dbReference type="GO" id="GO:0031505">
    <property type="term" value="P:fungal-type cell wall organization"/>
    <property type="evidence" value="ECO:0007669"/>
    <property type="project" value="TreeGrafter"/>
</dbReference>
<dbReference type="GO" id="GO:0006078">
    <property type="term" value="P:(1-&gt;6)-beta-D-glucan biosynthetic process"/>
    <property type="evidence" value="ECO:0007669"/>
    <property type="project" value="TreeGrafter"/>
</dbReference>